<evidence type="ECO:0000313" key="1">
    <source>
        <dbReference type="EMBL" id="TQD63167.1"/>
    </source>
</evidence>
<proteinExistence type="predicted"/>
<accession>A0A508BPS3</accession>
<organism evidence="1 2">
    <name type="scientific">Actinomyces oris</name>
    <dbReference type="NCBI Taxonomy" id="544580"/>
    <lineage>
        <taxon>Bacteria</taxon>
        <taxon>Bacillati</taxon>
        <taxon>Actinomycetota</taxon>
        <taxon>Actinomycetes</taxon>
        <taxon>Actinomycetales</taxon>
        <taxon>Actinomycetaceae</taxon>
        <taxon>Actinomyces</taxon>
    </lineage>
</organism>
<evidence type="ECO:0000313" key="2">
    <source>
        <dbReference type="Proteomes" id="UP000317942"/>
    </source>
</evidence>
<gene>
    <name evidence="1" type="ORF">FK267_00775</name>
</gene>
<dbReference type="EMBL" id="VICC01000001">
    <property type="protein sequence ID" value="TQD63167.1"/>
    <property type="molecule type" value="Genomic_DNA"/>
</dbReference>
<dbReference type="GeneID" id="64213805"/>
<reference evidence="1 2" key="1">
    <citation type="submission" date="2019-06" db="EMBL/GenBank/DDBJ databases">
        <title>Draft genome sequence of Actinomyces oris CCUG 34288T.</title>
        <authorList>
            <person name="Salva-Serra F."/>
            <person name="Cardew S."/>
            <person name="Moore E."/>
        </authorList>
    </citation>
    <scope>NUCLEOTIDE SEQUENCE [LARGE SCALE GENOMIC DNA]</scope>
    <source>
        <strain evidence="1 2">CCUG 34288</strain>
    </source>
</reference>
<comment type="caution">
    <text evidence="1">The sequence shown here is derived from an EMBL/GenBank/DDBJ whole genome shotgun (WGS) entry which is preliminary data.</text>
</comment>
<dbReference type="AlphaFoldDB" id="A0A508BPS3"/>
<dbReference type="RefSeq" id="WP_141405840.1">
    <property type="nucleotide sequence ID" value="NZ_CP066060.1"/>
</dbReference>
<protein>
    <submittedName>
        <fullName evidence="1">Uncharacterized protein</fullName>
    </submittedName>
</protein>
<sequence length="317" mass="35793">MPSKYSKTKAVSRRRLFFNAGNGKFYHILSLFFNGDGGFQVVPTCPRADAWTLGEILCDSAAHSFSTYPRNYRIRGDLEPGNPLKLHYHKSGLVEIRGQKEQSNLVEVRQWKQSLTTLTNMQIFSYTILDWRRLPSFTSCEHVVKRGDLQVWTEKKPPHSTLHLAATYYSGKQARELMQSAKGTREGFYVKLNSKKTLPFFPLWPAGLEGGIIIHWTTDLRADRSDLTAVSTLASGTWKQCSSEGENFIVATRGSGFPSLSVLNNRLVNIIHYSSDTSDMKIITRSWNKGTSRRVTEIKEEEIATAKDVAGFESDLS</sequence>
<dbReference type="Proteomes" id="UP000317942">
    <property type="component" value="Unassembled WGS sequence"/>
</dbReference>
<name>A0A508BPS3_9ACTO</name>